<dbReference type="SUPFAM" id="SSF53649">
    <property type="entry name" value="Alkaline phosphatase-like"/>
    <property type="match status" value="1"/>
</dbReference>
<reference evidence="3 4" key="1">
    <citation type="journal article" date="2012" name="J. Bacteriol.">
        <title>Genome Sequence of the Halotolerant Bacterium Imtechella halotolerans K1T.</title>
        <authorList>
            <person name="Kumar S."/>
            <person name="Vikram S."/>
            <person name="Subramanian S."/>
            <person name="Raghava G.P."/>
            <person name="Pinnaka A.K."/>
        </authorList>
    </citation>
    <scope>NUCLEOTIDE SEQUENCE [LARGE SCALE GENOMIC DNA]</scope>
    <source>
        <strain evidence="3 4">K1</strain>
    </source>
</reference>
<dbReference type="RefSeq" id="WP_008238730.1">
    <property type="nucleotide sequence ID" value="NZ_AJJU01000006.1"/>
</dbReference>
<comment type="caution">
    <text evidence="3">The sequence shown here is derived from an EMBL/GenBank/DDBJ whole genome shotgun (WGS) entry which is preliminary data.</text>
</comment>
<feature type="signal peptide" evidence="1">
    <location>
        <begin position="1"/>
        <end position="18"/>
    </location>
</feature>
<evidence type="ECO:0000259" key="2">
    <source>
        <dbReference type="Pfam" id="PF00884"/>
    </source>
</evidence>
<proteinExistence type="predicted"/>
<dbReference type="CDD" id="cd16145">
    <property type="entry name" value="ARS_like"/>
    <property type="match status" value="1"/>
</dbReference>
<dbReference type="PANTHER" id="PTHR43751">
    <property type="entry name" value="SULFATASE"/>
    <property type="match status" value="1"/>
</dbReference>
<feature type="chain" id="PRO_5003635127" evidence="1">
    <location>
        <begin position="19"/>
        <end position="464"/>
    </location>
</feature>
<evidence type="ECO:0000313" key="4">
    <source>
        <dbReference type="Proteomes" id="UP000005938"/>
    </source>
</evidence>
<dbReference type="eggNOG" id="COG3119">
    <property type="taxonomic scope" value="Bacteria"/>
</dbReference>
<accession>I0WFT2</accession>
<dbReference type="EMBL" id="AJJU01000006">
    <property type="protein sequence ID" value="EID75248.1"/>
    <property type="molecule type" value="Genomic_DNA"/>
</dbReference>
<keyword evidence="4" id="KW-1185">Reference proteome</keyword>
<sequence>MKFLFQLFLMLFCVLGSAQQTPKQPNIIFILADDLGIGDIGVYGQSIIQTPHIDRLAEEGMKFNNFYAGSTVCAPSRAALLTGQHTGHTQVRGNGEFPLDPAKKIIPEVLKNAGYTNAIFGKWGMGLNGSGSTPDKRGFDVFAGHIHHVSAHYQKPDSIDAIVHGDLKRIGLPKDTYVNEYFTEQALQFINNQPKDKPFFLFMSYTIPHAELVVPPKYLQKHLLSAEQSKHDSEKEWPAGRHYGPQPFPKAAYAALVESLDDYTGQILAALKAKGIDENTIVIFTSDNGTHTEGGRTQEDVDYFGSSAHYQGVKRDLYTGGIKEPFLIRWPGTIPARTQSNHVSAFWDLYPTFAELAQVTLKESLDGISIVPTLTDKGKQDKHPYLYWEFHEFGGKQALLKGDWKIIRLDVHKNRYAPVALYNLKEDPSEKNDVSKKYPRKTKRLTELMDSVRTENENFNFKRQ</sequence>
<feature type="domain" description="Sulfatase N-terminal" evidence="2">
    <location>
        <begin position="25"/>
        <end position="358"/>
    </location>
</feature>
<dbReference type="Gene3D" id="3.40.720.10">
    <property type="entry name" value="Alkaline Phosphatase, subunit A"/>
    <property type="match status" value="1"/>
</dbReference>
<dbReference type="STRING" id="946077.W5A_06750"/>
<dbReference type="Proteomes" id="UP000005938">
    <property type="component" value="Unassembled WGS sequence"/>
</dbReference>
<dbReference type="InterPro" id="IPR052701">
    <property type="entry name" value="GAG_Ulvan_Degrading_Sulfatases"/>
</dbReference>
<dbReference type="Gene3D" id="3.30.1120.10">
    <property type="match status" value="1"/>
</dbReference>
<keyword evidence="1" id="KW-0732">Signal</keyword>
<dbReference type="PANTHER" id="PTHR43751:SF3">
    <property type="entry name" value="SULFATASE N-TERMINAL DOMAIN-CONTAINING PROTEIN"/>
    <property type="match status" value="1"/>
</dbReference>
<dbReference type="InterPro" id="IPR017850">
    <property type="entry name" value="Alkaline_phosphatase_core_sf"/>
</dbReference>
<dbReference type="Pfam" id="PF00884">
    <property type="entry name" value="Sulfatase"/>
    <property type="match status" value="1"/>
</dbReference>
<gene>
    <name evidence="3" type="ORF">W5A_06750</name>
</gene>
<dbReference type="InterPro" id="IPR000917">
    <property type="entry name" value="Sulfatase_N"/>
</dbReference>
<evidence type="ECO:0000256" key="1">
    <source>
        <dbReference type="SAM" id="SignalP"/>
    </source>
</evidence>
<dbReference type="OrthoDB" id="9765065at2"/>
<protein>
    <submittedName>
        <fullName evidence="3">Chondroitinsulfatase</fullName>
    </submittedName>
</protein>
<name>I0WFT2_9FLAO</name>
<dbReference type="AlphaFoldDB" id="I0WFT2"/>
<evidence type="ECO:0000313" key="3">
    <source>
        <dbReference type="EMBL" id="EID75248.1"/>
    </source>
</evidence>
<dbReference type="PATRIC" id="fig|946077.3.peg.1367"/>
<organism evidence="3 4">
    <name type="scientific">Imtechella halotolerans K1</name>
    <dbReference type="NCBI Taxonomy" id="946077"/>
    <lineage>
        <taxon>Bacteria</taxon>
        <taxon>Pseudomonadati</taxon>
        <taxon>Bacteroidota</taxon>
        <taxon>Flavobacteriia</taxon>
        <taxon>Flavobacteriales</taxon>
        <taxon>Flavobacteriaceae</taxon>
        <taxon>Imtechella</taxon>
    </lineage>
</organism>